<dbReference type="AlphaFoldDB" id="A0A7V3JA21"/>
<protein>
    <recommendedName>
        <fullName evidence="2">Cytosolic protein</fullName>
    </recommendedName>
</protein>
<dbReference type="Pfam" id="PF19799">
    <property type="entry name" value="DUF6282"/>
    <property type="match status" value="1"/>
</dbReference>
<name>A0A7V3JA21_UNCC3</name>
<accession>A0A7V3JA21</accession>
<proteinExistence type="predicted"/>
<dbReference type="PIRSF" id="PIRSF021898">
    <property type="entry name" value="UCP021898"/>
    <property type="match status" value="1"/>
</dbReference>
<dbReference type="EMBL" id="DTGG01000101">
    <property type="protein sequence ID" value="HFZ09122.1"/>
    <property type="molecule type" value="Genomic_DNA"/>
</dbReference>
<evidence type="ECO:0008006" key="2">
    <source>
        <dbReference type="Google" id="ProtNLM"/>
    </source>
</evidence>
<dbReference type="InterPro" id="IPR046249">
    <property type="entry name" value="DUF6282"/>
</dbReference>
<dbReference type="Gene3D" id="3.20.20.140">
    <property type="entry name" value="Metal-dependent hydrolases"/>
    <property type="match status" value="1"/>
</dbReference>
<sequence length="293" mass="32586">MREDLELLQGAIDMHIHSAPSLFPRLVDHVEAAEGAKSYGLRAVVLKEHHGFTADRIYFVRKLVTGIDVYGGVVLNNAVGGINPFAVEAAIELGARIIWFPTISAKNHLDQMGGPGFGSSMQQKAKKRIVEKPITILDEKGKLKPEVLDVLDVIAAHDVILATGHLCFAEVYPLIKAAKEKGIKRLYQNHPEYIVNETLEEQVELAKMGVYIEHLAIFMYPMWPTKAGIDGVVQMIKAVGPEQTVLATDLGQVHNPPPHEGMRMFLQVLIEKGIPKEHLRRMVRDNPCFLLNL</sequence>
<organism evidence="1">
    <name type="scientific">candidate division CPR3 bacterium</name>
    <dbReference type="NCBI Taxonomy" id="2268181"/>
    <lineage>
        <taxon>Bacteria</taxon>
        <taxon>Bacteria division CPR3</taxon>
    </lineage>
</organism>
<dbReference type="InterPro" id="IPR032466">
    <property type="entry name" value="Metal_Hydrolase"/>
</dbReference>
<gene>
    <name evidence="1" type="ORF">ENV41_03205</name>
</gene>
<evidence type="ECO:0000313" key="1">
    <source>
        <dbReference type="EMBL" id="HFZ09122.1"/>
    </source>
</evidence>
<dbReference type="InterPro" id="IPR016797">
    <property type="entry name" value="UCP021898"/>
</dbReference>
<dbReference type="SUPFAM" id="SSF51556">
    <property type="entry name" value="Metallo-dependent hydrolases"/>
    <property type="match status" value="1"/>
</dbReference>
<comment type="caution">
    <text evidence="1">The sequence shown here is derived from an EMBL/GenBank/DDBJ whole genome shotgun (WGS) entry which is preliminary data.</text>
</comment>
<reference evidence="1" key="1">
    <citation type="journal article" date="2020" name="mSystems">
        <title>Genome- and Community-Level Interaction Insights into Carbon Utilization and Element Cycling Functions of Hydrothermarchaeota in Hydrothermal Sediment.</title>
        <authorList>
            <person name="Zhou Z."/>
            <person name="Liu Y."/>
            <person name="Xu W."/>
            <person name="Pan J."/>
            <person name="Luo Z.H."/>
            <person name="Li M."/>
        </authorList>
    </citation>
    <scope>NUCLEOTIDE SEQUENCE [LARGE SCALE GENOMIC DNA]</scope>
    <source>
        <strain evidence="1">SpSt-757</strain>
    </source>
</reference>